<dbReference type="PANTHER" id="PTHR44591">
    <property type="entry name" value="STRESS RESPONSE REGULATOR PROTEIN 1"/>
    <property type="match status" value="1"/>
</dbReference>
<evidence type="ECO:0000313" key="1">
    <source>
        <dbReference type="EMBL" id="BAU55074.1"/>
    </source>
</evidence>
<dbReference type="Pfam" id="PF00072">
    <property type="entry name" value="Response_reg"/>
    <property type="match status" value="1"/>
</dbReference>
<dbReference type="SMART" id="SM00448">
    <property type="entry name" value="REC"/>
    <property type="match status" value="1"/>
</dbReference>
<reference evidence="1 2" key="1">
    <citation type="submission" date="2015-12" db="EMBL/GenBank/DDBJ databases">
        <title>Genome sequence of Mucilaginibacter gotjawali.</title>
        <authorList>
            <person name="Lee J.S."/>
            <person name="Lee K.C."/>
            <person name="Kim K.K."/>
            <person name="Lee B.W."/>
        </authorList>
    </citation>
    <scope>NUCLEOTIDE SEQUENCE [LARGE SCALE GENOMIC DNA]</scope>
    <source>
        <strain evidence="1 2">SA3-7</strain>
    </source>
</reference>
<name>A0A0X8X7X2_9SPHI</name>
<protein>
    <submittedName>
        <fullName evidence="1">Transcriptional activator protein CzcR</fullName>
    </submittedName>
</protein>
<dbReference type="CDD" id="cd00156">
    <property type="entry name" value="REC"/>
    <property type="match status" value="1"/>
</dbReference>
<dbReference type="PANTHER" id="PTHR44591:SF3">
    <property type="entry name" value="RESPONSE REGULATORY DOMAIN-CONTAINING PROTEIN"/>
    <property type="match status" value="1"/>
</dbReference>
<dbReference type="PROSITE" id="PS50110">
    <property type="entry name" value="RESPONSE_REGULATORY"/>
    <property type="match status" value="1"/>
</dbReference>
<dbReference type="InterPro" id="IPR011006">
    <property type="entry name" value="CheY-like_superfamily"/>
</dbReference>
<gene>
    <name evidence="1" type="primary">czcR</name>
    <name evidence="1" type="ORF">MgSA37_03255</name>
</gene>
<proteinExistence type="predicted"/>
<organism evidence="1 2">
    <name type="scientific">Mucilaginibacter gotjawali</name>
    <dbReference type="NCBI Taxonomy" id="1550579"/>
    <lineage>
        <taxon>Bacteria</taxon>
        <taxon>Pseudomonadati</taxon>
        <taxon>Bacteroidota</taxon>
        <taxon>Sphingobacteriia</taxon>
        <taxon>Sphingobacteriales</taxon>
        <taxon>Sphingobacteriaceae</taxon>
        <taxon>Mucilaginibacter</taxon>
    </lineage>
</organism>
<dbReference type="RefSeq" id="WP_157750590.1">
    <property type="nucleotide sequence ID" value="NZ_AP017313.1"/>
</dbReference>
<dbReference type="GO" id="GO:0000160">
    <property type="term" value="P:phosphorelay signal transduction system"/>
    <property type="evidence" value="ECO:0007669"/>
    <property type="project" value="InterPro"/>
</dbReference>
<dbReference type="Proteomes" id="UP000218263">
    <property type="component" value="Chromosome"/>
</dbReference>
<dbReference type="EMBL" id="AP017313">
    <property type="protein sequence ID" value="BAU55074.1"/>
    <property type="molecule type" value="Genomic_DNA"/>
</dbReference>
<dbReference type="OrthoDB" id="9789181at2"/>
<sequence>MILLIEDNNDIRESFEELLVLEGFAVKTASNGFDALKMVQNFIPKLVICDILMPGMDGYDVITAFKKNVVTRNIPFIFSSSKSESADAAKAEKLGARYFLVKPFGEPELMACINDCLQK</sequence>
<evidence type="ECO:0000313" key="2">
    <source>
        <dbReference type="Proteomes" id="UP000218263"/>
    </source>
</evidence>
<accession>A0A0X8X7X2</accession>
<dbReference type="KEGG" id="mgot:MgSA37_03255"/>
<dbReference type="InterPro" id="IPR050595">
    <property type="entry name" value="Bact_response_regulator"/>
</dbReference>
<dbReference type="InterPro" id="IPR001789">
    <property type="entry name" value="Sig_transdc_resp-reg_receiver"/>
</dbReference>
<dbReference type="AlphaFoldDB" id="A0A0X8X7X2"/>
<keyword evidence="2" id="KW-1185">Reference proteome</keyword>
<dbReference type="Gene3D" id="3.40.50.2300">
    <property type="match status" value="1"/>
</dbReference>
<dbReference type="SUPFAM" id="SSF52172">
    <property type="entry name" value="CheY-like"/>
    <property type="match status" value="1"/>
</dbReference>